<dbReference type="EMBL" id="KN833766">
    <property type="protein sequence ID" value="KIK20369.1"/>
    <property type="molecule type" value="Genomic_DNA"/>
</dbReference>
<keyword evidence="1" id="KW-0472">Membrane</keyword>
<accession>A0A0C9Z299</accession>
<dbReference type="OrthoDB" id="2639200at2759"/>
<reference evidence="3" key="2">
    <citation type="submission" date="2015-01" db="EMBL/GenBank/DDBJ databases">
        <title>Evolutionary Origins and Diversification of the Mycorrhizal Mutualists.</title>
        <authorList>
            <consortium name="DOE Joint Genome Institute"/>
            <consortium name="Mycorrhizal Genomics Consortium"/>
            <person name="Kohler A."/>
            <person name="Kuo A."/>
            <person name="Nagy L.G."/>
            <person name="Floudas D."/>
            <person name="Copeland A."/>
            <person name="Barry K.W."/>
            <person name="Cichocki N."/>
            <person name="Veneault-Fourrey C."/>
            <person name="LaButti K."/>
            <person name="Lindquist E.A."/>
            <person name="Lipzen A."/>
            <person name="Lundell T."/>
            <person name="Morin E."/>
            <person name="Murat C."/>
            <person name="Riley R."/>
            <person name="Ohm R."/>
            <person name="Sun H."/>
            <person name="Tunlid A."/>
            <person name="Henrissat B."/>
            <person name="Grigoriev I.V."/>
            <person name="Hibbett D.S."/>
            <person name="Martin F."/>
        </authorList>
    </citation>
    <scope>NUCLEOTIDE SEQUENCE [LARGE SCALE GENOMIC DNA]</scope>
    <source>
        <strain evidence="3">441</strain>
    </source>
</reference>
<name>A0A0C9Z299_9AGAM</name>
<feature type="non-terminal residue" evidence="2">
    <location>
        <position position="1"/>
    </location>
</feature>
<sequence>KMIILAWKRYMDSLKVELLVGHVTMDNAENNNTMMEALEKLIHKCNIHFDKKDRHIHCLPHILNICSGHVINALTDEALFKIAGTWVSTLLEHIDNQQTYKEALEGDLIGLGHKVVQALCSSGQRQDVCHHAFQIPHQAIHTLSSECLPTLCKDLITFEKFYKTWIRLGQDERNPQLHIFVHKGLEWVERYYKCMGDTKAYIISMHKYSYFNAHVLLMYLLSIVLNPNCWLMWVKKSWSTGEYKKAKQIVLQTVSASCVGMTHDN</sequence>
<evidence type="ECO:0000313" key="3">
    <source>
        <dbReference type="Proteomes" id="UP000054018"/>
    </source>
</evidence>
<organism evidence="2 3">
    <name type="scientific">Pisolithus microcarpus 441</name>
    <dbReference type="NCBI Taxonomy" id="765257"/>
    <lineage>
        <taxon>Eukaryota</taxon>
        <taxon>Fungi</taxon>
        <taxon>Dikarya</taxon>
        <taxon>Basidiomycota</taxon>
        <taxon>Agaricomycotina</taxon>
        <taxon>Agaricomycetes</taxon>
        <taxon>Agaricomycetidae</taxon>
        <taxon>Boletales</taxon>
        <taxon>Sclerodermatineae</taxon>
        <taxon>Pisolithaceae</taxon>
        <taxon>Pisolithus</taxon>
    </lineage>
</organism>
<evidence type="ECO:0008006" key="4">
    <source>
        <dbReference type="Google" id="ProtNLM"/>
    </source>
</evidence>
<keyword evidence="1" id="KW-0812">Transmembrane</keyword>
<dbReference type="HOGENOM" id="CLU_009123_6_2_1"/>
<keyword evidence="3" id="KW-1185">Reference proteome</keyword>
<dbReference type="AlphaFoldDB" id="A0A0C9Z299"/>
<evidence type="ECO:0000256" key="1">
    <source>
        <dbReference type="SAM" id="Phobius"/>
    </source>
</evidence>
<gene>
    <name evidence="2" type="ORF">PISMIDRAFT_105882</name>
</gene>
<feature type="transmembrane region" description="Helical" evidence="1">
    <location>
        <begin position="215"/>
        <end position="233"/>
    </location>
</feature>
<proteinExistence type="predicted"/>
<protein>
    <recommendedName>
        <fullName evidence="4">hAT-like transposase RNase-H fold domain-containing protein</fullName>
    </recommendedName>
</protein>
<reference evidence="2 3" key="1">
    <citation type="submission" date="2014-04" db="EMBL/GenBank/DDBJ databases">
        <authorList>
            <consortium name="DOE Joint Genome Institute"/>
            <person name="Kuo A."/>
            <person name="Kohler A."/>
            <person name="Costa M.D."/>
            <person name="Nagy L.G."/>
            <person name="Floudas D."/>
            <person name="Copeland A."/>
            <person name="Barry K.W."/>
            <person name="Cichocki N."/>
            <person name="Veneault-Fourrey C."/>
            <person name="LaButti K."/>
            <person name="Lindquist E.A."/>
            <person name="Lipzen A."/>
            <person name="Lundell T."/>
            <person name="Morin E."/>
            <person name="Murat C."/>
            <person name="Sun H."/>
            <person name="Tunlid A."/>
            <person name="Henrissat B."/>
            <person name="Grigoriev I.V."/>
            <person name="Hibbett D.S."/>
            <person name="Martin F."/>
            <person name="Nordberg H.P."/>
            <person name="Cantor M.N."/>
            <person name="Hua S.X."/>
        </authorList>
    </citation>
    <scope>NUCLEOTIDE SEQUENCE [LARGE SCALE GENOMIC DNA]</scope>
    <source>
        <strain evidence="2 3">441</strain>
    </source>
</reference>
<keyword evidence="1" id="KW-1133">Transmembrane helix</keyword>
<dbReference type="Proteomes" id="UP000054018">
    <property type="component" value="Unassembled WGS sequence"/>
</dbReference>
<evidence type="ECO:0000313" key="2">
    <source>
        <dbReference type="EMBL" id="KIK20369.1"/>
    </source>
</evidence>